<evidence type="ECO:0000313" key="1">
    <source>
        <dbReference type="EMBL" id="KAK5617116.1"/>
    </source>
</evidence>
<reference evidence="1 2" key="1">
    <citation type="submission" date="2021-06" db="EMBL/GenBank/DDBJ databases">
        <authorList>
            <person name="Palmer J.M."/>
        </authorList>
    </citation>
    <scope>NUCLEOTIDE SEQUENCE [LARGE SCALE GENOMIC DNA]</scope>
    <source>
        <strain evidence="1 2">MEX-2019</strain>
        <tissue evidence="1">Muscle</tissue>
    </source>
</reference>
<protein>
    <submittedName>
        <fullName evidence="1">Uncharacterized protein</fullName>
    </submittedName>
</protein>
<evidence type="ECO:0000313" key="2">
    <source>
        <dbReference type="Proteomes" id="UP001311232"/>
    </source>
</evidence>
<feature type="non-terminal residue" evidence="1">
    <location>
        <position position="1"/>
    </location>
</feature>
<feature type="non-terminal residue" evidence="1">
    <location>
        <position position="55"/>
    </location>
</feature>
<accession>A0AAV9S765</accession>
<gene>
    <name evidence="1" type="ORF">CRENBAI_012875</name>
</gene>
<keyword evidence="2" id="KW-1185">Reference proteome</keyword>
<name>A0AAV9S765_9TELE</name>
<comment type="caution">
    <text evidence="1">The sequence shown here is derived from an EMBL/GenBank/DDBJ whole genome shotgun (WGS) entry which is preliminary data.</text>
</comment>
<dbReference type="AlphaFoldDB" id="A0AAV9S765"/>
<dbReference type="Proteomes" id="UP001311232">
    <property type="component" value="Unassembled WGS sequence"/>
</dbReference>
<organism evidence="1 2">
    <name type="scientific">Crenichthys baileyi</name>
    <name type="common">White River springfish</name>
    <dbReference type="NCBI Taxonomy" id="28760"/>
    <lineage>
        <taxon>Eukaryota</taxon>
        <taxon>Metazoa</taxon>
        <taxon>Chordata</taxon>
        <taxon>Craniata</taxon>
        <taxon>Vertebrata</taxon>
        <taxon>Euteleostomi</taxon>
        <taxon>Actinopterygii</taxon>
        <taxon>Neopterygii</taxon>
        <taxon>Teleostei</taxon>
        <taxon>Neoteleostei</taxon>
        <taxon>Acanthomorphata</taxon>
        <taxon>Ovalentaria</taxon>
        <taxon>Atherinomorphae</taxon>
        <taxon>Cyprinodontiformes</taxon>
        <taxon>Goodeidae</taxon>
        <taxon>Crenichthys</taxon>
    </lineage>
</organism>
<dbReference type="EMBL" id="JAHHUM010000825">
    <property type="protein sequence ID" value="KAK5617116.1"/>
    <property type="molecule type" value="Genomic_DNA"/>
</dbReference>
<sequence>VSTFVSVLRVTPAAHLRWRTNSASKASRNLRLWLKTAATTYEQHSSPGIKSLTVS</sequence>
<proteinExistence type="predicted"/>